<dbReference type="AlphaFoldDB" id="A0A834VDL5"/>
<keyword evidence="4" id="KW-1185">Reference proteome</keyword>
<feature type="transmembrane region" description="Helical" evidence="1">
    <location>
        <begin position="113"/>
        <end position="134"/>
    </location>
</feature>
<keyword evidence="1" id="KW-0812">Transmembrane</keyword>
<gene>
    <name evidence="2" type="ORF">SSS_2843</name>
</gene>
<reference evidence="2" key="2">
    <citation type="submission" date="2020-01" db="EMBL/GenBank/DDBJ databases">
        <authorList>
            <person name="Korhonen P.K.K."/>
            <person name="Guangxu M.G."/>
            <person name="Wang T.W."/>
            <person name="Stroehlein A.J.S."/>
            <person name="Young N.D."/>
            <person name="Ang C.-S.A."/>
            <person name="Fernando D.W.F."/>
            <person name="Lu H.L."/>
            <person name="Taylor S.T."/>
            <person name="Ehtesham M.E.M."/>
            <person name="Najaraj S.H.N."/>
            <person name="Harsha G.H.G."/>
            <person name="Madugundu A.M."/>
            <person name="Renuse S.R."/>
            <person name="Holt D.H."/>
            <person name="Pandey A.P."/>
            <person name="Papenfuss A.P."/>
            <person name="Gasser R.B.G."/>
            <person name="Fischer K.F."/>
        </authorList>
    </citation>
    <scope>NUCLEOTIDE SEQUENCE</scope>
    <source>
        <strain evidence="2">SSS_KF_BRIS2020</strain>
    </source>
</reference>
<evidence type="ECO:0000313" key="4">
    <source>
        <dbReference type="Proteomes" id="UP000070412"/>
    </source>
</evidence>
<evidence type="ECO:0000256" key="1">
    <source>
        <dbReference type="SAM" id="Phobius"/>
    </source>
</evidence>
<keyword evidence="1" id="KW-0472">Membrane</keyword>
<sequence>MFSFKMASEKLIRWLWTTIMILSIINLNNSKAFQTDNPIGFSTTISNDSNSTVDETSKLTKNDLFNNVTDIYPNLNRSNPSTIANLTLFGDADEDISYWWNRKFKPWLYRNTVWFVLIILSISIAIILLCVCLCRR</sequence>
<keyword evidence="1" id="KW-1133">Transmembrane helix</keyword>
<organism evidence="2">
    <name type="scientific">Sarcoptes scabiei</name>
    <name type="common">Itch mite</name>
    <name type="synonym">Acarus scabiei</name>
    <dbReference type="NCBI Taxonomy" id="52283"/>
    <lineage>
        <taxon>Eukaryota</taxon>
        <taxon>Metazoa</taxon>
        <taxon>Ecdysozoa</taxon>
        <taxon>Arthropoda</taxon>
        <taxon>Chelicerata</taxon>
        <taxon>Arachnida</taxon>
        <taxon>Acari</taxon>
        <taxon>Acariformes</taxon>
        <taxon>Sarcoptiformes</taxon>
        <taxon>Astigmata</taxon>
        <taxon>Psoroptidia</taxon>
        <taxon>Sarcoptoidea</taxon>
        <taxon>Sarcoptidae</taxon>
        <taxon>Sarcoptinae</taxon>
        <taxon>Sarcoptes</taxon>
    </lineage>
</organism>
<evidence type="ECO:0000313" key="2">
    <source>
        <dbReference type="EMBL" id="KAF7493617.1"/>
    </source>
</evidence>
<evidence type="ECO:0000313" key="3">
    <source>
        <dbReference type="EnsemblMetazoa" id="KAF7493617.1"/>
    </source>
</evidence>
<protein>
    <submittedName>
        <fullName evidence="2 3">Uncharacterized protein</fullName>
    </submittedName>
</protein>
<proteinExistence type="predicted"/>
<dbReference type="EnsemblMetazoa" id="SSS_2843s_mrna">
    <property type="protein sequence ID" value="KAF7493617.1"/>
    <property type="gene ID" value="SSS_2843"/>
</dbReference>
<reference evidence="3" key="3">
    <citation type="submission" date="2022-06" db="UniProtKB">
        <authorList>
            <consortium name="EnsemblMetazoa"/>
        </authorList>
    </citation>
    <scope>IDENTIFICATION</scope>
</reference>
<reference evidence="4" key="1">
    <citation type="journal article" date="2020" name="PLoS Negl. Trop. Dis.">
        <title>High-quality nuclear genome for Sarcoptes scabiei-A critical resource for a neglected parasite.</title>
        <authorList>
            <person name="Korhonen P.K."/>
            <person name="Gasser R.B."/>
            <person name="Ma G."/>
            <person name="Wang T."/>
            <person name="Stroehlein A.J."/>
            <person name="Young N.D."/>
            <person name="Ang C.S."/>
            <person name="Fernando D.D."/>
            <person name="Lu H.C."/>
            <person name="Taylor S."/>
            <person name="Reynolds S.L."/>
            <person name="Mofiz E."/>
            <person name="Najaraj S.H."/>
            <person name="Gowda H."/>
            <person name="Madugundu A."/>
            <person name="Renuse S."/>
            <person name="Holt D."/>
            <person name="Pandey A."/>
            <person name="Papenfuss A.T."/>
            <person name="Fischer K."/>
        </authorList>
    </citation>
    <scope>NUCLEOTIDE SEQUENCE [LARGE SCALE GENOMIC DNA]</scope>
</reference>
<name>A0A834VDL5_SARSC</name>
<accession>A0A834VDL5</accession>
<dbReference type="Proteomes" id="UP000070412">
    <property type="component" value="Unassembled WGS sequence"/>
</dbReference>
<dbReference type="EMBL" id="WVUK01000055">
    <property type="protein sequence ID" value="KAF7493617.1"/>
    <property type="molecule type" value="Genomic_DNA"/>
</dbReference>